<sequence>LVGSERRQHSAIKACARSTQCYINRMATRKITRATLYFGLMCVVHAAALEPTLVNNTTTSAPERASVSTNTTTTSTATPLNIVDTTIITPNESQLDNDESMARQAVEGGRAVTPIGTKELDGRSAYINNQYVADEAPLSYNDTSPPLYQFLQEQMEQILASSLPGEYRLENNAANKESSAVGKEMTTNGYGVPALQNAVSSPVFAYGGTNFQEEDDDLIGAYGKAPDDKYYPGIAPTKPSTMELPKPIKVHNIITRPKLTHTATTTSTTTTTETPKAPSLGGYGGGQVSLSEVAAAPQYKPQVSNNNNNGYGSQPMSSYKPQIKEEYYSPNPSKYTYVRQNSTVHMRKRRITFKTVASASQIISTPLADLMFKYSIGVAKPSMAAGGNSLYEHDDQPVHNSPPIGYNDNLDLPKHTYSGKISHSSHRKN</sequence>
<feature type="region of interest" description="Disordered" evidence="1">
    <location>
        <begin position="389"/>
        <end position="429"/>
    </location>
</feature>
<dbReference type="AlphaFoldDB" id="A0A034W8X1"/>
<evidence type="ECO:0000313" key="2">
    <source>
        <dbReference type="EMBL" id="JAC51154.1"/>
    </source>
</evidence>
<protein>
    <submittedName>
        <fullName evidence="2">Uncharacterized protein</fullName>
    </submittedName>
</protein>
<organism evidence="2">
    <name type="scientific">Bactrocera dorsalis</name>
    <name type="common">Oriental fruit fly</name>
    <name type="synonym">Dacus dorsalis</name>
    <dbReference type="NCBI Taxonomy" id="27457"/>
    <lineage>
        <taxon>Eukaryota</taxon>
        <taxon>Metazoa</taxon>
        <taxon>Ecdysozoa</taxon>
        <taxon>Arthropoda</taxon>
        <taxon>Hexapoda</taxon>
        <taxon>Insecta</taxon>
        <taxon>Pterygota</taxon>
        <taxon>Neoptera</taxon>
        <taxon>Endopterygota</taxon>
        <taxon>Diptera</taxon>
        <taxon>Brachycera</taxon>
        <taxon>Muscomorpha</taxon>
        <taxon>Tephritoidea</taxon>
        <taxon>Tephritidae</taxon>
        <taxon>Bactrocera</taxon>
        <taxon>Bactrocera</taxon>
    </lineage>
</organism>
<feature type="non-terminal residue" evidence="2">
    <location>
        <position position="1"/>
    </location>
</feature>
<name>A0A034W8X1_BACDO</name>
<reference evidence="2" key="1">
    <citation type="journal article" date="2014" name="BMC Genomics">
        <title>Characterizing the developmental transcriptome of the oriental fruit fly, Bactrocera dorsalis (Diptera: Tephritidae) through comparative genomic analysis with Drosophila melanogaster utilizing modENCODE datasets.</title>
        <authorList>
            <person name="Geib S.M."/>
            <person name="Calla B."/>
            <person name="Hall B."/>
            <person name="Hou S."/>
            <person name="Manoukis N.C."/>
        </authorList>
    </citation>
    <scope>NUCLEOTIDE SEQUENCE</scope>
    <source>
        <strain evidence="2">Punador</strain>
    </source>
</reference>
<dbReference type="OrthoDB" id="8049529at2759"/>
<evidence type="ECO:0000256" key="1">
    <source>
        <dbReference type="SAM" id="MobiDB-lite"/>
    </source>
</evidence>
<dbReference type="EMBL" id="GAKP01007798">
    <property type="protein sequence ID" value="JAC51154.1"/>
    <property type="molecule type" value="Transcribed_RNA"/>
</dbReference>
<proteinExistence type="predicted"/>
<accession>A0A034W8X1</accession>